<proteinExistence type="predicted"/>
<sequence>MVYPGIAQILAFPNIDYGIPGFNRKTDAYFSDLFGVNLPSCISVIFFLIFVVFKNAAVG</sequence>
<dbReference type="AlphaFoldDB" id="A0A645BBH7"/>
<evidence type="ECO:0000256" key="1">
    <source>
        <dbReference type="SAM" id="Phobius"/>
    </source>
</evidence>
<gene>
    <name evidence="2" type="ORF">SDC9_109554</name>
</gene>
<reference evidence="2" key="1">
    <citation type="submission" date="2019-08" db="EMBL/GenBank/DDBJ databases">
        <authorList>
            <person name="Kucharzyk K."/>
            <person name="Murdoch R.W."/>
            <person name="Higgins S."/>
            <person name="Loffler F."/>
        </authorList>
    </citation>
    <scope>NUCLEOTIDE SEQUENCE</scope>
</reference>
<keyword evidence="1" id="KW-0812">Transmembrane</keyword>
<keyword evidence="1" id="KW-0472">Membrane</keyword>
<keyword evidence="1" id="KW-1133">Transmembrane helix</keyword>
<accession>A0A645BBH7</accession>
<comment type="caution">
    <text evidence="2">The sequence shown here is derived from an EMBL/GenBank/DDBJ whole genome shotgun (WGS) entry which is preliminary data.</text>
</comment>
<dbReference type="EMBL" id="VSSQ01018989">
    <property type="protein sequence ID" value="MPM62677.1"/>
    <property type="molecule type" value="Genomic_DNA"/>
</dbReference>
<organism evidence="2">
    <name type="scientific">bioreactor metagenome</name>
    <dbReference type="NCBI Taxonomy" id="1076179"/>
    <lineage>
        <taxon>unclassified sequences</taxon>
        <taxon>metagenomes</taxon>
        <taxon>ecological metagenomes</taxon>
    </lineage>
</organism>
<feature type="transmembrane region" description="Helical" evidence="1">
    <location>
        <begin position="33"/>
        <end position="53"/>
    </location>
</feature>
<evidence type="ECO:0000313" key="2">
    <source>
        <dbReference type="EMBL" id="MPM62677.1"/>
    </source>
</evidence>
<name>A0A645BBH7_9ZZZZ</name>
<protein>
    <submittedName>
        <fullName evidence="2">Uncharacterized protein</fullName>
    </submittedName>
</protein>